<protein>
    <recommendedName>
        <fullName evidence="1">Sporulation sigma-E factor-processing peptidase</fullName>
        <ecNumber evidence="1">3.4.23.-</ecNumber>
    </recommendedName>
    <alternativeName>
        <fullName evidence="1">Membrane-associated aspartic protease</fullName>
    </alternativeName>
    <alternativeName>
        <fullName evidence="1">Stage II sporulation protein GA</fullName>
    </alternativeName>
</protein>
<dbReference type="GO" id="GO:0004190">
    <property type="term" value="F:aspartic-type endopeptidase activity"/>
    <property type="evidence" value="ECO:0007669"/>
    <property type="project" value="UniProtKB-KW"/>
</dbReference>
<feature type="transmembrane region" description="Helical" evidence="3">
    <location>
        <begin position="6"/>
        <end position="24"/>
    </location>
</feature>
<evidence type="ECO:0000313" key="4">
    <source>
        <dbReference type="EMBL" id="AIY82754.1"/>
    </source>
</evidence>
<dbReference type="Proteomes" id="UP000030635">
    <property type="component" value="Chromosome"/>
</dbReference>
<proteinExistence type="inferred from homology"/>
<dbReference type="AlphaFoldDB" id="A0A0A7FT12"/>
<comment type="function">
    <text evidence="1">Probable aspartic protease that is responsible for the proteolytic cleavage of the RNA polymerase sigma E factor (SigE/spoIIGB) to yield the active peptide in the mother cell during sporulation. Responds to a signal from the forespore that is triggered by the extracellular signal protein SpoIIR.</text>
</comment>
<name>A0A0A7FT12_9CLOT</name>
<keyword evidence="1" id="KW-0378">Hydrolase</keyword>
<dbReference type="PIRSF" id="PIRSF018571">
    <property type="entry name" value="SpoIIGA"/>
    <property type="match status" value="1"/>
</dbReference>
<dbReference type="KEGG" id="cbv:U729_2571"/>
<keyword evidence="3" id="KW-0812">Transmembrane</keyword>
<keyword evidence="3" id="KW-1133">Transmembrane helix</keyword>
<dbReference type="GO" id="GO:0006508">
    <property type="term" value="P:proteolysis"/>
    <property type="evidence" value="ECO:0007669"/>
    <property type="project" value="UniProtKB-KW"/>
</dbReference>
<keyword evidence="5" id="KW-1185">Reference proteome</keyword>
<dbReference type="GO" id="GO:0030435">
    <property type="term" value="P:sporulation resulting in formation of a cellular spore"/>
    <property type="evidence" value="ECO:0007669"/>
    <property type="project" value="UniProtKB-KW"/>
</dbReference>
<dbReference type="eggNOG" id="ENOG50301AF">
    <property type="taxonomic scope" value="Bacteria"/>
</dbReference>
<keyword evidence="1" id="KW-0645">Protease</keyword>
<dbReference type="EC" id="3.4.23.-" evidence="1"/>
<dbReference type="GO" id="GO:0030436">
    <property type="term" value="P:asexual sporulation"/>
    <property type="evidence" value="ECO:0007669"/>
    <property type="project" value="InterPro"/>
</dbReference>
<keyword evidence="1" id="KW-0064">Aspartyl protease</keyword>
<feature type="transmembrane region" description="Helical" evidence="3">
    <location>
        <begin position="127"/>
        <end position="146"/>
    </location>
</feature>
<dbReference type="Pfam" id="PF03419">
    <property type="entry name" value="Peptidase_U4"/>
    <property type="match status" value="1"/>
</dbReference>
<dbReference type="STRING" id="1561.NPD11_462"/>
<accession>A0A0A7FT12</accession>
<evidence type="ECO:0000313" key="5">
    <source>
        <dbReference type="Proteomes" id="UP000030635"/>
    </source>
</evidence>
<feature type="transmembrane region" description="Helical" evidence="3">
    <location>
        <begin position="58"/>
        <end position="76"/>
    </location>
</feature>
<keyword evidence="1 3" id="KW-0472">Membrane</keyword>
<gene>
    <name evidence="4" type="ORF">U729_2571</name>
</gene>
<reference evidence="4 5" key="1">
    <citation type="journal article" date="2015" name="Infect. Genet. Evol.">
        <title>Genomic sequences of six botulinum neurotoxin-producing strains representing three clostridial species illustrate the mobility and diversity of botulinum neurotoxin genes.</title>
        <authorList>
            <person name="Smith T.J."/>
            <person name="Hill K.K."/>
            <person name="Xie G."/>
            <person name="Foley B.T."/>
            <person name="Williamson C.H."/>
            <person name="Foster J.T."/>
            <person name="Johnson S.L."/>
            <person name="Chertkov O."/>
            <person name="Teshima H."/>
            <person name="Gibbons H.S."/>
            <person name="Johnsky L.A."/>
            <person name="Karavis M.A."/>
            <person name="Smith L.A."/>
        </authorList>
    </citation>
    <scope>NUCLEOTIDE SEQUENCE [LARGE SCALE GENOMIC DNA]</scope>
    <source>
        <strain evidence="4 5">Sullivan</strain>
    </source>
</reference>
<sequence>MEIYVDVLILENFIVNLFLLTVTFKILRESYSFKKGMISALLGGIYTLTMLFKWSEFLSNNIFQVLVSIILVYIPIKNKKITNVLKASSTFILCSCILSGICFKIAYETNPYSIKNGILIDNFKLKYLILCIIIIFITVDRITTYIREKNIINNFFYDIEINFENNIINVKGFLDSGNELREPVTNLPCILIEENYLSSINIYKLNPFSIPYSAIGYNGSLKGIRVNNIKLKKEGKIFKEINAIICPCKDTLSRDNEFNALLSRGVM</sequence>
<evidence type="ECO:0000256" key="2">
    <source>
        <dbReference type="PIRSR" id="PIRSR018571-1"/>
    </source>
</evidence>
<dbReference type="InterPro" id="IPR005081">
    <property type="entry name" value="SpoIIGA"/>
</dbReference>
<keyword evidence="1" id="KW-1003">Cell membrane</keyword>
<organism evidence="4 5">
    <name type="scientific">Clostridium baratii str. Sullivan</name>
    <dbReference type="NCBI Taxonomy" id="1415775"/>
    <lineage>
        <taxon>Bacteria</taxon>
        <taxon>Bacillati</taxon>
        <taxon>Bacillota</taxon>
        <taxon>Clostridia</taxon>
        <taxon>Eubacteriales</taxon>
        <taxon>Clostridiaceae</taxon>
        <taxon>Clostridium</taxon>
    </lineage>
</organism>
<comment type="similarity">
    <text evidence="1">Belongs to the peptidase U4 family.</text>
</comment>
<dbReference type="EMBL" id="CP006905">
    <property type="protein sequence ID" value="AIY82754.1"/>
    <property type="molecule type" value="Genomic_DNA"/>
</dbReference>
<feature type="active site" evidence="2">
    <location>
        <position position="175"/>
    </location>
</feature>
<comment type="subcellular location">
    <subcellularLocation>
        <location evidence="1">Cell membrane</location>
    </subcellularLocation>
</comment>
<dbReference type="GO" id="GO:0005886">
    <property type="term" value="C:plasma membrane"/>
    <property type="evidence" value="ECO:0007669"/>
    <property type="project" value="UniProtKB-SubCell"/>
</dbReference>
<keyword evidence="1" id="KW-0749">Sporulation</keyword>
<feature type="transmembrane region" description="Helical" evidence="3">
    <location>
        <begin position="88"/>
        <end position="107"/>
    </location>
</feature>
<evidence type="ECO:0000256" key="1">
    <source>
        <dbReference type="PIRNR" id="PIRNR018571"/>
    </source>
</evidence>
<evidence type="ECO:0000256" key="3">
    <source>
        <dbReference type="SAM" id="Phobius"/>
    </source>
</evidence>
<dbReference type="HOGENOM" id="CLU_059158_0_0_9"/>